<keyword evidence="1" id="KW-0732">Signal</keyword>
<dbReference type="AlphaFoldDB" id="A0AAP2CIL1"/>
<evidence type="ECO:0000313" key="3">
    <source>
        <dbReference type="Proteomes" id="UP001319104"/>
    </source>
</evidence>
<keyword evidence="3" id="KW-1185">Reference proteome</keyword>
<sequence length="170" mass="17884">MKKLLATALFFVLSLSLFAQKDNNSLNAGLEVGLPVGIQSSWMSVGIGATAKGLYGVGEAGQVSATLGFIRHGYQGSSTVNGGVSMIPIMGGYRHHFESFYGEAQLGLAIVNSAFRVEGFGASGSTLNGSVAIGGGFLYEDFDFSVRYQGYGTGFNTLGLRVAYRLPVEF</sequence>
<name>A0AAP2CIL1_9BACT</name>
<evidence type="ECO:0000256" key="1">
    <source>
        <dbReference type="SAM" id="SignalP"/>
    </source>
</evidence>
<organism evidence="2 3">
    <name type="scientific">Litoribacter ruber</name>
    <dbReference type="NCBI Taxonomy" id="702568"/>
    <lineage>
        <taxon>Bacteria</taxon>
        <taxon>Pseudomonadati</taxon>
        <taxon>Bacteroidota</taxon>
        <taxon>Cytophagia</taxon>
        <taxon>Cytophagales</taxon>
        <taxon>Cyclobacteriaceae</taxon>
        <taxon>Litoribacter</taxon>
    </lineage>
</organism>
<protein>
    <recommendedName>
        <fullName evidence="4">Outer membrane protein beta-barrel domain-containing protein</fullName>
    </recommendedName>
</protein>
<feature type="chain" id="PRO_5042882648" description="Outer membrane protein beta-barrel domain-containing protein" evidence="1">
    <location>
        <begin position="20"/>
        <end position="170"/>
    </location>
</feature>
<proteinExistence type="predicted"/>
<feature type="signal peptide" evidence="1">
    <location>
        <begin position="1"/>
        <end position="19"/>
    </location>
</feature>
<dbReference type="RefSeq" id="WP_213946267.1">
    <property type="nucleotide sequence ID" value="NZ_JAHCMY010000012.1"/>
</dbReference>
<comment type="caution">
    <text evidence="2">The sequence shown here is derived from an EMBL/GenBank/DDBJ whole genome shotgun (WGS) entry which is preliminary data.</text>
</comment>
<gene>
    <name evidence="2" type="ORF">KI659_15420</name>
</gene>
<evidence type="ECO:0008006" key="4">
    <source>
        <dbReference type="Google" id="ProtNLM"/>
    </source>
</evidence>
<reference evidence="2 3" key="1">
    <citation type="submission" date="2021-05" db="EMBL/GenBank/DDBJ databases">
        <authorList>
            <person name="Zhang Z.D."/>
            <person name="Osman G."/>
        </authorList>
    </citation>
    <scope>NUCLEOTIDE SEQUENCE [LARGE SCALE GENOMIC DNA]</scope>
    <source>
        <strain evidence="2 3">KCTC 32217</strain>
    </source>
</reference>
<evidence type="ECO:0000313" key="2">
    <source>
        <dbReference type="EMBL" id="MBS9525406.1"/>
    </source>
</evidence>
<accession>A0AAP2CIL1</accession>
<dbReference type="Proteomes" id="UP001319104">
    <property type="component" value="Unassembled WGS sequence"/>
</dbReference>
<dbReference type="EMBL" id="JAHCMY010000012">
    <property type="protein sequence ID" value="MBS9525406.1"/>
    <property type="molecule type" value="Genomic_DNA"/>
</dbReference>